<protein>
    <recommendedName>
        <fullName evidence="1">Lincosamide nucleotidyltransferase-like C-terminal domain-containing protein</fullName>
    </recommendedName>
</protein>
<proteinExistence type="predicted"/>
<dbReference type="InterPro" id="IPR043519">
    <property type="entry name" value="NT_sf"/>
</dbReference>
<sequence length="272" mass="30296">MPPHRPVTPTQRELDRAIRAAIRADGRIGHALAYGSFTQGTADAFSDLEYYVFLSPADLPSFDVRAWLEGVAPVRHFVLNDFGTPNAVMDGLIRVELHAEPDTALSQVEGWPNENINPAVMLLKDRDGRLAAHLTALVAKERLQPRAEAQLLHDRLLNWLVFGVNVLKRGERVRALELLGWVRGGLLRLARLAEGNTDHWLTASRRAEWELSAATLDRYAHLTGRLDELATLYAEAWEWTQELAEQVPGVRGASPGLARDLTARLGSLGQRR</sequence>
<dbReference type="Pfam" id="PF21418">
    <property type="entry name" value="LinB-like_C"/>
    <property type="match status" value="1"/>
</dbReference>
<evidence type="ECO:0000259" key="1">
    <source>
        <dbReference type="Pfam" id="PF21418"/>
    </source>
</evidence>
<name>A0A7X1NTS0_9DEIO</name>
<evidence type="ECO:0000313" key="2">
    <source>
        <dbReference type="EMBL" id="MPY65671.1"/>
    </source>
</evidence>
<comment type="caution">
    <text evidence="2">The sequence shown here is derived from an EMBL/GenBank/DDBJ whole genome shotgun (WGS) entry which is preliminary data.</text>
</comment>
<dbReference type="Proteomes" id="UP000484842">
    <property type="component" value="Unassembled WGS sequence"/>
</dbReference>
<dbReference type="AlphaFoldDB" id="A0A7X1NTS0"/>
<dbReference type="Gene3D" id="3.30.460.10">
    <property type="entry name" value="Beta Polymerase, domain 2"/>
    <property type="match status" value="1"/>
</dbReference>
<organism evidence="2 3">
    <name type="scientific">Deinococcus terrestris</name>
    <dbReference type="NCBI Taxonomy" id="2651870"/>
    <lineage>
        <taxon>Bacteria</taxon>
        <taxon>Thermotogati</taxon>
        <taxon>Deinococcota</taxon>
        <taxon>Deinococci</taxon>
        <taxon>Deinococcales</taxon>
        <taxon>Deinococcaceae</taxon>
        <taxon>Deinococcus</taxon>
    </lineage>
</organism>
<dbReference type="Gene3D" id="1.20.120.330">
    <property type="entry name" value="Nucleotidyltransferases domain 2"/>
    <property type="match status" value="1"/>
</dbReference>
<dbReference type="SUPFAM" id="SSF81301">
    <property type="entry name" value="Nucleotidyltransferase"/>
    <property type="match status" value="1"/>
</dbReference>
<feature type="domain" description="Lincosamide nucleotidyltransferase-like C-terminal" evidence="1">
    <location>
        <begin position="152"/>
        <end position="247"/>
    </location>
</feature>
<dbReference type="EMBL" id="WBSL01000001">
    <property type="protein sequence ID" value="MPY65671.1"/>
    <property type="molecule type" value="Genomic_DNA"/>
</dbReference>
<reference evidence="2 3" key="1">
    <citation type="submission" date="2019-10" db="EMBL/GenBank/DDBJ databases">
        <title>Deinococcus sp. isolated from soil.</title>
        <authorList>
            <person name="Li Y."/>
            <person name="Wang J."/>
        </authorList>
    </citation>
    <scope>NUCLEOTIDE SEQUENCE [LARGE SCALE GENOMIC DNA]</scope>
    <source>
        <strain evidence="2 3">SDU3-2</strain>
    </source>
</reference>
<gene>
    <name evidence="2" type="ORF">F8S09_03040</name>
</gene>
<dbReference type="RefSeq" id="WP_152868799.1">
    <property type="nucleotide sequence ID" value="NZ_WBSL01000001.1"/>
</dbReference>
<keyword evidence="3" id="KW-1185">Reference proteome</keyword>
<dbReference type="InterPro" id="IPR048495">
    <property type="entry name" value="LinB-like_C"/>
</dbReference>
<accession>A0A7X1NTS0</accession>
<evidence type="ECO:0000313" key="3">
    <source>
        <dbReference type="Proteomes" id="UP000484842"/>
    </source>
</evidence>